<comment type="caution">
    <text evidence="1">The sequence shown here is derived from an EMBL/GenBank/DDBJ whole genome shotgun (WGS) entry which is preliminary data.</text>
</comment>
<accession>A0A0F8ZN67</accession>
<proteinExistence type="predicted"/>
<gene>
    <name evidence="1" type="ORF">LCGC14_3015070</name>
</gene>
<evidence type="ECO:0000313" key="1">
    <source>
        <dbReference type="EMBL" id="KKK61366.1"/>
    </source>
</evidence>
<reference evidence="1" key="1">
    <citation type="journal article" date="2015" name="Nature">
        <title>Complex archaea that bridge the gap between prokaryotes and eukaryotes.</title>
        <authorList>
            <person name="Spang A."/>
            <person name="Saw J.H."/>
            <person name="Jorgensen S.L."/>
            <person name="Zaremba-Niedzwiedzka K."/>
            <person name="Martijn J."/>
            <person name="Lind A.E."/>
            <person name="van Eijk R."/>
            <person name="Schleper C."/>
            <person name="Guy L."/>
            <person name="Ettema T.J."/>
        </authorList>
    </citation>
    <scope>NUCLEOTIDE SEQUENCE</scope>
</reference>
<dbReference type="AlphaFoldDB" id="A0A0F8ZN67"/>
<feature type="non-terminal residue" evidence="1">
    <location>
        <position position="94"/>
    </location>
</feature>
<protein>
    <submittedName>
        <fullName evidence="1">Uncharacterized protein</fullName>
    </submittedName>
</protein>
<dbReference type="EMBL" id="LAZR01062512">
    <property type="protein sequence ID" value="KKK61366.1"/>
    <property type="molecule type" value="Genomic_DNA"/>
</dbReference>
<organism evidence="1">
    <name type="scientific">marine sediment metagenome</name>
    <dbReference type="NCBI Taxonomy" id="412755"/>
    <lineage>
        <taxon>unclassified sequences</taxon>
        <taxon>metagenomes</taxon>
        <taxon>ecological metagenomes</taxon>
    </lineage>
</organism>
<name>A0A0F8ZN67_9ZZZZ</name>
<sequence length="94" mass="10580">MKVERQKMLERLKLVSLGISTKGVIAQSDCFIFSGDRVFAFNDEIMVRAKIPGDFDGAVSASELISLLEKFPDDEIEMIQDKERGQLCLKGVKR</sequence>